<sequence>MSVIRVGSNEKYASGWDKAFGGGKKAASKKSTKKSTPKKAAKKKGKK</sequence>
<keyword evidence="3" id="KW-1185">Reference proteome</keyword>
<dbReference type="EMBL" id="SJPR01000001">
    <property type="protein sequence ID" value="TWT99601.1"/>
    <property type="molecule type" value="Genomic_DNA"/>
</dbReference>
<feature type="region of interest" description="Disordered" evidence="1">
    <location>
        <begin position="13"/>
        <end position="47"/>
    </location>
</feature>
<evidence type="ECO:0000256" key="1">
    <source>
        <dbReference type="SAM" id="MobiDB-lite"/>
    </source>
</evidence>
<reference evidence="2 3" key="1">
    <citation type="submission" date="2019-02" db="EMBL/GenBank/DDBJ databases">
        <title>Deep-cultivation of Planctomycetes and their phenomic and genomic characterization uncovers novel biology.</title>
        <authorList>
            <person name="Wiegand S."/>
            <person name="Jogler M."/>
            <person name="Boedeker C."/>
            <person name="Pinto D."/>
            <person name="Vollmers J."/>
            <person name="Rivas-Marin E."/>
            <person name="Kohn T."/>
            <person name="Peeters S.H."/>
            <person name="Heuer A."/>
            <person name="Rast P."/>
            <person name="Oberbeckmann S."/>
            <person name="Bunk B."/>
            <person name="Jeske O."/>
            <person name="Meyerdierks A."/>
            <person name="Storesund J.E."/>
            <person name="Kallscheuer N."/>
            <person name="Luecker S."/>
            <person name="Lage O.M."/>
            <person name="Pohl T."/>
            <person name="Merkel B.J."/>
            <person name="Hornburger P."/>
            <person name="Mueller R.-W."/>
            <person name="Bruemmer F."/>
            <person name="Labrenz M."/>
            <person name="Spormann A.M."/>
            <person name="Op Den Camp H."/>
            <person name="Overmann J."/>
            <person name="Amann R."/>
            <person name="Jetten M.S.M."/>
            <person name="Mascher T."/>
            <person name="Medema M.H."/>
            <person name="Devos D.P."/>
            <person name="Kaster A.-K."/>
            <person name="Ovreas L."/>
            <person name="Rohde M."/>
            <person name="Galperin M.Y."/>
            <person name="Jogler C."/>
        </authorList>
    </citation>
    <scope>NUCLEOTIDE SEQUENCE [LARGE SCALE GENOMIC DNA]</scope>
    <source>
        <strain evidence="2 3">Pla108</strain>
    </source>
</reference>
<dbReference type="AlphaFoldDB" id="A0A5C6AKQ3"/>
<protein>
    <submittedName>
        <fullName evidence="2">Uncharacterized protein</fullName>
    </submittedName>
</protein>
<organism evidence="2 3">
    <name type="scientific">Botrimarina colliarenosi</name>
    <dbReference type="NCBI Taxonomy" id="2528001"/>
    <lineage>
        <taxon>Bacteria</taxon>
        <taxon>Pseudomonadati</taxon>
        <taxon>Planctomycetota</taxon>
        <taxon>Planctomycetia</taxon>
        <taxon>Pirellulales</taxon>
        <taxon>Lacipirellulaceae</taxon>
        <taxon>Botrimarina</taxon>
    </lineage>
</organism>
<dbReference type="RefSeq" id="WP_197526191.1">
    <property type="nucleotide sequence ID" value="NZ_SJPR01000001.1"/>
</dbReference>
<evidence type="ECO:0000313" key="2">
    <source>
        <dbReference type="EMBL" id="TWT99601.1"/>
    </source>
</evidence>
<comment type="caution">
    <text evidence="2">The sequence shown here is derived from an EMBL/GenBank/DDBJ whole genome shotgun (WGS) entry which is preliminary data.</text>
</comment>
<dbReference type="Proteomes" id="UP000317421">
    <property type="component" value="Unassembled WGS sequence"/>
</dbReference>
<feature type="compositionally biased region" description="Basic residues" evidence="1">
    <location>
        <begin position="26"/>
        <end position="47"/>
    </location>
</feature>
<name>A0A5C6AKQ3_9BACT</name>
<accession>A0A5C6AKQ3</accession>
<gene>
    <name evidence="2" type="ORF">Pla108_05440</name>
</gene>
<proteinExistence type="predicted"/>
<evidence type="ECO:0000313" key="3">
    <source>
        <dbReference type="Proteomes" id="UP000317421"/>
    </source>
</evidence>